<dbReference type="EMBL" id="UYSU01034537">
    <property type="protein sequence ID" value="VDL94603.1"/>
    <property type="molecule type" value="Genomic_DNA"/>
</dbReference>
<dbReference type="WBParaSite" id="SSLN_0000854201-mRNA-1">
    <property type="protein sequence ID" value="SSLN_0000854201-mRNA-1"/>
    <property type="gene ID" value="SSLN_0000854201"/>
</dbReference>
<feature type="region of interest" description="Disordered" evidence="1">
    <location>
        <begin position="61"/>
        <end position="94"/>
    </location>
</feature>
<sequence>MSCLKLVLPSGNTPGKRHDWRDKPGEGLWCCVSSNPSSPPLALPSSSPSLLSFTLTSYLLRRSSPFPPPPRSTKSYSEGDMQSHRLPGESPKAKRRNAGVAFAIWFDIVGRLPCLPQGLNDRLVSLRLPLRGDKFVTIISAYAPPMTRS</sequence>
<reference evidence="2 3" key="2">
    <citation type="submission" date="2018-11" db="EMBL/GenBank/DDBJ databases">
        <authorList>
            <consortium name="Pathogen Informatics"/>
        </authorList>
    </citation>
    <scope>NUCLEOTIDE SEQUENCE [LARGE SCALE GENOMIC DNA]</scope>
    <source>
        <strain evidence="2 3">NST_G2</strain>
    </source>
</reference>
<name>A0A183SVH0_SCHSO</name>
<reference evidence="4" key="1">
    <citation type="submission" date="2016-06" db="UniProtKB">
        <authorList>
            <consortium name="WormBaseParasite"/>
        </authorList>
    </citation>
    <scope>IDENTIFICATION</scope>
</reference>
<keyword evidence="3" id="KW-1185">Reference proteome</keyword>
<evidence type="ECO:0000313" key="4">
    <source>
        <dbReference type="WBParaSite" id="SSLN_0000854201-mRNA-1"/>
    </source>
</evidence>
<evidence type="ECO:0000313" key="2">
    <source>
        <dbReference type="EMBL" id="VDL94603.1"/>
    </source>
</evidence>
<dbReference type="OrthoDB" id="8061036at2759"/>
<dbReference type="Proteomes" id="UP000275846">
    <property type="component" value="Unassembled WGS sequence"/>
</dbReference>
<evidence type="ECO:0000313" key="3">
    <source>
        <dbReference type="Proteomes" id="UP000275846"/>
    </source>
</evidence>
<gene>
    <name evidence="2" type="ORF">SSLN_LOCUS8218</name>
</gene>
<proteinExistence type="predicted"/>
<evidence type="ECO:0000256" key="1">
    <source>
        <dbReference type="SAM" id="MobiDB-lite"/>
    </source>
</evidence>
<accession>A0A183SVH0</accession>
<protein>
    <submittedName>
        <fullName evidence="2 4">Uncharacterized protein</fullName>
    </submittedName>
</protein>
<dbReference type="AlphaFoldDB" id="A0A183SVH0"/>
<organism evidence="4">
    <name type="scientific">Schistocephalus solidus</name>
    <name type="common">Tapeworm</name>
    <dbReference type="NCBI Taxonomy" id="70667"/>
    <lineage>
        <taxon>Eukaryota</taxon>
        <taxon>Metazoa</taxon>
        <taxon>Spiralia</taxon>
        <taxon>Lophotrochozoa</taxon>
        <taxon>Platyhelminthes</taxon>
        <taxon>Cestoda</taxon>
        <taxon>Eucestoda</taxon>
        <taxon>Diphyllobothriidea</taxon>
        <taxon>Diphyllobothriidae</taxon>
        <taxon>Schistocephalus</taxon>
    </lineage>
</organism>